<evidence type="ECO:0000256" key="3">
    <source>
        <dbReference type="RuleBase" id="RU003345"/>
    </source>
</evidence>
<reference evidence="5 6" key="1">
    <citation type="submission" date="2022-06" db="EMBL/GenBank/DDBJ databases">
        <title>Rhizosaccharibacter gen. nov. sp. nov. KSS12, endophytic bacteria isolated from sugarcane.</title>
        <authorList>
            <person name="Pitiwittayakul N."/>
        </authorList>
    </citation>
    <scope>NUCLEOTIDE SEQUENCE [LARGE SCALE GENOMIC DNA]</scope>
    <source>
        <strain evidence="5 6">KSS12</strain>
    </source>
</reference>
<dbReference type="Gene3D" id="3.40.309.10">
    <property type="entry name" value="Aldehyde Dehydrogenase, Chain A, domain 2"/>
    <property type="match status" value="1"/>
</dbReference>
<evidence type="ECO:0000259" key="4">
    <source>
        <dbReference type="Pfam" id="PF00171"/>
    </source>
</evidence>
<dbReference type="CDD" id="cd07559">
    <property type="entry name" value="ALDH_ACDHII_AcoD-like"/>
    <property type="match status" value="1"/>
</dbReference>
<name>A0ABT1VZT8_9PROT</name>
<dbReference type="InterPro" id="IPR016161">
    <property type="entry name" value="Ald_DH/histidinol_DH"/>
</dbReference>
<dbReference type="Pfam" id="PF00171">
    <property type="entry name" value="Aldedh"/>
    <property type="match status" value="1"/>
</dbReference>
<evidence type="ECO:0000256" key="1">
    <source>
        <dbReference type="ARBA" id="ARBA00023002"/>
    </source>
</evidence>
<organism evidence="5 6">
    <name type="scientific">Rhizosaccharibacter radicis</name>
    <dbReference type="NCBI Taxonomy" id="2782605"/>
    <lineage>
        <taxon>Bacteria</taxon>
        <taxon>Pseudomonadati</taxon>
        <taxon>Pseudomonadota</taxon>
        <taxon>Alphaproteobacteria</taxon>
        <taxon>Acetobacterales</taxon>
        <taxon>Acetobacteraceae</taxon>
        <taxon>Rhizosaccharibacter</taxon>
    </lineage>
</organism>
<dbReference type="RefSeq" id="WP_422920601.1">
    <property type="nucleotide sequence ID" value="NZ_JAMZEJ010000008.1"/>
</dbReference>
<evidence type="ECO:0000256" key="2">
    <source>
        <dbReference type="PROSITE-ProRule" id="PRU10007"/>
    </source>
</evidence>
<gene>
    <name evidence="5" type="ORF">NFI88_13475</name>
</gene>
<dbReference type="InterPro" id="IPR016160">
    <property type="entry name" value="Ald_DH_CS_CYS"/>
</dbReference>
<feature type="domain" description="Aldehyde dehydrogenase" evidence="4">
    <location>
        <begin position="27"/>
        <end position="493"/>
    </location>
</feature>
<feature type="active site" evidence="2">
    <location>
        <position position="262"/>
    </location>
</feature>
<dbReference type="InterPro" id="IPR016162">
    <property type="entry name" value="Ald_DH_N"/>
</dbReference>
<comment type="caution">
    <text evidence="5">The sequence shown here is derived from an EMBL/GenBank/DDBJ whole genome shotgun (WGS) entry which is preliminary data.</text>
</comment>
<proteinExistence type="inferred from homology"/>
<dbReference type="InterPro" id="IPR029510">
    <property type="entry name" value="Ald_DH_CS_GLU"/>
</dbReference>
<dbReference type="EMBL" id="JAMZEJ010000008">
    <property type="protein sequence ID" value="MCQ8241847.1"/>
    <property type="molecule type" value="Genomic_DNA"/>
</dbReference>
<comment type="similarity">
    <text evidence="3">Belongs to the aldehyde dehydrogenase family.</text>
</comment>
<keyword evidence="1 3" id="KW-0560">Oxidoreductase</keyword>
<dbReference type="Gene3D" id="3.40.605.10">
    <property type="entry name" value="Aldehyde Dehydrogenase, Chain A, domain 1"/>
    <property type="match status" value="1"/>
</dbReference>
<dbReference type="PANTHER" id="PTHR43111:SF1">
    <property type="entry name" value="ALDEHYDE DEHYDROGENASE B-RELATED"/>
    <property type="match status" value="1"/>
</dbReference>
<dbReference type="PROSITE" id="PS00070">
    <property type="entry name" value="ALDEHYDE_DEHYDR_CYS"/>
    <property type="match status" value="1"/>
</dbReference>
<sequence length="506" mass="55674">MIEKALADVAKHIAIRPHYDNFIGGDWVPARSGQRFDNISPVDGRVICTIARSAAADVELALDAAHAAKDKWGDTSPAERARILLRIADRMEERLDLLALVETIDNGKPIRETTAADLPLAVDHFRYFAGCLRAQEGSISEIDRDTVAYHFHEPLGVVAQIIPWNFPLLMAVWKLAPALAAGNCVVLKPAEQTPMSIMVLADIIGDILPPGVLNIVNGFGVEAGKPLAQSPRVAKVAFTGETTTGRLIMQYASENIIPVTLELGGKSPNIFFADVAAADDDFLDKALEGFAMFALNQGEVCTCPSRALVHESIYDRFMEKAIERVRRIRQGSPLDPQTMIGAQASNDQLEKILSYVEIGRQEGARTLIGGERADIGPDFSGGFYMQPTVFEGHNRMRIFQEEIFGPVLSVTKFRDDEEALSIANDTLYGLGAGVWSRDGNRAYRFGRAIKAGRVWTNCYHMYPAHAAFGGYKQSGIGRETHKMMLDHYQQTKNMLVSYSPKALGFF</sequence>
<keyword evidence="6" id="KW-1185">Reference proteome</keyword>
<accession>A0ABT1VZT8</accession>
<dbReference type="PANTHER" id="PTHR43111">
    <property type="entry name" value="ALDEHYDE DEHYDROGENASE B-RELATED"/>
    <property type="match status" value="1"/>
</dbReference>
<protein>
    <submittedName>
        <fullName evidence="5">Aldehyde dehydrogenase</fullName>
    </submittedName>
</protein>
<dbReference type="Proteomes" id="UP001524547">
    <property type="component" value="Unassembled WGS sequence"/>
</dbReference>
<dbReference type="InterPro" id="IPR015590">
    <property type="entry name" value="Aldehyde_DH_dom"/>
</dbReference>
<dbReference type="PROSITE" id="PS00687">
    <property type="entry name" value="ALDEHYDE_DEHYDR_GLU"/>
    <property type="match status" value="1"/>
</dbReference>
<evidence type="ECO:0000313" key="6">
    <source>
        <dbReference type="Proteomes" id="UP001524547"/>
    </source>
</evidence>
<evidence type="ECO:0000313" key="5">
    <source>
        <dbReference type="EMBL" id="MCQ8241847.1"/>
    </source>
</evidence>
<dbReference type="SUPFAM" id="SSF53720">
    <property type="entry name" value="ALDH-like"/>
    <property type="match status" value="1"/>
</dbReference>
<dbReference type="InterPro" id="IPR016163">
    <property type="entry name" value="Ald_DH_C"/>
</dbReference>